<accession>A0A067N3H9</accession>
<reference evidence="4" key="1">
    <citation type="journal article" date="2014" name="Proc. Natl. Acad. Sci. U.S.A.">
        <title>Extensive sampling of basidiomycete genomes demonstrates inadequacy of the white-rot/brown-rot paradigm for wood decay fungi.</title>
        <authorList>
            <person name="Riley R."/>
            <person name="Salamov A.A."/>
            <person name="Brown D.W."/>
            <person name="Nagy L.G."/>
            <person name="Floudas D."/>
            <person name="Held B.W."/>
            <person name="Levasseur A."/>
            <person name="Lombard V."/>
            <person name="Morin E."/>
            <person name="Otillar R."/>
            <person name="Lindquist E.A."/>
            <person name="Sun H."/>
            <person name="LaButti K.M."/>
            <person name="Schmutz J."/>
            <person name="Jabbour D."/>
            <person name="Luo H."/>
            <person name="Baker S.E."/>
            <person name="Pisabarro A.G."/>
            <person name="Walton J.D."/>
            <person name="Blanchette R.A."/>
            <person name="Henrissat B."/>
            <person name="Martin F."/>
            <person name="Cullen D."/>
            <person name="Hibbett D.S."/>
            <person name="Grigoriev I.V."/>
        </authorList>
    </citation>
    <scope>NUCLEOTIDE SEQUENCE [LARGE SCALE GENOMIC DNA]</scope>
    <source>
        <strain evidence="4">PC15</strain>
    </source>
</reference>
<name>A0A067N3H9_PLEO1</name>
<feature type="transmembrane region" description="Helical" evidence="2">
    <location>
        <begin position="28"/>
        <end position="48"/>
    </location>
</feature>
<evidence type="ECO:0000313" key="3">
    <source>
        <dbReference type="EMBL" id="KDQ22578.1"/>
    </source>
</evidence>
<evidence type="ECO:0000313" key="4">
    <source>
        <dbReference type="Proteomes" id="UP000027073"/>
    </source>
</evidence>
<dbReference type="HOGENOM" id="CLU_1504061_0_0_1"/>
<proteinExistence type="predicted"/>
<evidence type="ECO:0000256" key="2">
    <source>
        <dbReference type="SAM" id="Phobius"/>
    </source>
</evidence>
<dbReference type="AlphaFoldDB" id="A0A067N3H9"/>
<sequence>MIAHRDSSPARITITAVPSPIPPSPVPVVHVFLAFLAFLLVTSSYTVLPSASIAITAPRLHPHTRLPAPSSTNAEAHIHPPPPAACMGEHRTPNIPSAAGSAGSRVSGLGSRISQKRAIQRVPRPSVRYVVSCALWMSDAAALPFPRRRLNANSIRRPVPVRARAPSVPSGVGVVTSDE</sequence>
<dbReference type="EMBL" id="KL198014">
    <property type="protein sequence ID" value="KDQ22578.1"/>
    <property type="molecule type" value="Genomic_DNA"/>
</dbReference>
<dbReference type="VEuPathDB" id="FungiDB:PLEOSDRAFT_1109680"/>
<gene>
    <name evidence="3" type="ORF">PLEOSDRAFT_1109680</name>
</gene>
<keyword evidence="2" id="KW-0812">Transmembrane</keyword>
<evidence type="ECO:0000256" key="1">
    <source>
        <dbReference type="SAM" id="MobiDB-lite"/>
    </source>
</evidence>
<keyword evidence="2" id="KW-1133">Transmembrane helix</keyword>
<protein>
    <submittedName>
        <fullName evidence="3">Uncharacterized protein</fullName>
    </submittedName>
</protein>
<keyword evidence="2" id="KW-0472">Membrane</keyword>
<dbReference type="Proteomes" id="UP000027073">
    <property type="component" value="Unassembled WGS sequence"/>
</dbReference>
<feature type="compositionally biased region" description="Low complexity" evidence="1">
    <location>
        <begin position="98"/>
        <end position="111"/>
    </location>
</feature>
<organism evidence="3 4">
    <name type="scientific">Pleurotus ostreatus (strain PC15)</name>
    <name type="common">Oyster mushroom</name>
    <dbReference type="NCBI Taxonomy" id="1137138"/>
    <lineage>
        <taxon>Eukaryota</taxon>
        <taxon>Fungi</taxon>
        <taxon>Dikarya</taxon>
        <taxon>Basidiomycota</taxon>
        <taxon>Agaricomycotina</taxon>
        <taxon>Agaricomycetes</taxon>
        <taxon>Agaricomycetidae</taxon>
        <taxon>Agaricales</taxon>
        <taxon>Pleurotineae</taxon>
        <taxon>Pleurotaceae</taxon>
        <taxon>Pleurotus</taxon>
    </lineage>
</organism>
<feature type="region of interest" description="Disordered" evidence="1">
    <location>
        <begin position="98"/>
        <end position="117"/>
    </location>
</feature>
<dbReference type="InParanoid" id="A0A067N3H9"/>